<gene>
    <name evidence="4" type="ORF">HOV93_31730</name>
</gene>
<keyword evidence="2" id="KW-0812">Transmembrane</keyword>
<dbReference type="Gene3D" id="3.30.700.10">
    <property type="entry name" value="Glycoprotein, Type 4 Pilin"/>
    <property type="match status" value="1"/>
</dbReference>
<evidence type="ECO:0000313" key="4">
    <source>
        <dbReference type="EMBL" id="MBA2115986.1"/>
    </source>
</evidence>
<keyword evidence="2" id="KW-0472">Membrane</keyword>
<evidence type="ECO:0000259" key="3">
    <source>
        <dbReference type="Pfam" id="PF07596"/>
    </source>
</evidence>
<dbReference type="InterPro" id="IPR045584">
    <property type="entry name" value="Pilin-like"/>
</dbReference>
<dbReference type="NCBIfam" id="TIGR02532">
    <property type="entry name" value="IV_pilin_GFxxxE"/>
    <property type="match status" value="1"/>
</dbReference>
<dbReference type="Proteomes" id="UP000551616">
    <property type="component" value="Unassembled WGS sequence"/>
</dbReference>
<keyword evidence="5" id="KW-1185">Reference proteome</keyword>
<comment type="caution">
    <text evidence="4">The sequence shown here is derived from an EMBL/GenBank/DDBJ whole genome shotgun (WGS) entry which is preliminary data.</text>
</comment>
<feature type="region of interest" description="Disordered" evidence="1">
    <location>
        <begin position="208"/>
        <end position="233"/>
    </location>
</feature>
<dbReference type="PANTHER" id="PTHR30093">
    <property type="entry name" value="GENERAL SECRETION PATHWAY PROTEIN G"/>
    <property type="match status" value="1"/>
</dbReference>
<evidence type="ECO:0000313" key="5">
    <source>
        <dbReference type="Proteomes" id="UP000551616"/>
    </source>
</evidence>
<dbReference type="AlphaFoldDB" id="A0A7V9A8F2"/>
<sequence>MKTLNRTAFTLVELLVVIAIIGVLIALLLPAVQQAREAARRMSCSNNFKQLGLAMHNYHDTHNAFPAFNYMPGVDPGYPYPGYSAFTQILPYIEQSALSDQVASTSQQFWLRWYDGPMESLRATPLAAFKCPSDGDFPAAATNRDNGPGCNYAVSIGSSTKYSTPTQQNGMFRGPAPNGSTTGVETAMRDITDGLSNTLMASEQLVGDRNDTSLMNGNSSEPRKGGSAASFTTYPSQSALDTFGQACEGLTTHNSTNGQHWICGLPSQTGINTLAPPNWKYPNCQNSGSGFASDRDGVYAPRSRHPGGVLVTVGDASARFISETIDLETWQNFGGRDDGKVVQLP</sequence>
<accession>A0A7V9A8F2</accession>
<reference evidence="4 5" key="1">
    <citation type="submission" date="2020-05" db="EMBL/GenBank/DDBJ databases">
        <title>Bremerella alba sp. nov., a novel planctomycete isolated from the surface of the macroalga Fucus spiralis.</title>
        <authorList>
            <person name="Godinho O."/>
            <person name="Botelho R."/>
            <person name="Albuquerque L."/>
            <person name="Wiegand S."/>
            <person name="Da Costa M.S."/>
            <person name="Lobo-Da-Cunha A."/>
            <person name="Jogler C."/>
            <person name="Lage O.M."/>
        </authorList>
    </citation>
    <scope>NUCLEOTIDE SEQUENCE [LARGE SCALE GENOMIC DNA]</scope>
    <source>
        <strain evidence="4 5">FF15</strain>
    </source>
</reference>
<name>A0A7V9A8F2_9BACT</name>
<organism evidence="4 5">
    <name type="scientific">Bremerella alba</name>
    <dbReference type="NCBI Taxonomy" id="980252"/>
    <lineage>
        <taxon>Bacteria</taxon>
        <taxon>Pseudomonadati</taxon>
        <taxon>Planctomycetota</taxon>
        <taxon>Planctomycetia</taxon>
        <taxon>Pirellulales</taxon>
        <taxon>Pirellulaceae</taxon>
        <taxon>Bremerella</taxon>
    </lineage>
</organism>
<feature type="region of interest" description="Disordered" evidence="1">
    <location>
        <begin position="163"/>
        <end position="184"/>
    </location>
</feature>
<proteinExistence type="predicted"/>
<evidence type="ECO:0000256" key="2">
    <source>
        <dbReference type="SAM" id="Phobius"/>
    </source>
</evidence>
<dbReference type="PANTHER" id="PTHR30093:SF2">
    <property type="entry name" value="TYPE II SECRETION SYSTEM PROTEIN H"/>
    <property type="match status" value="1"/>
</dbReference>
<dbReference type="Pfam" id="PF07596">
    <property type="entry name" value="SBP_bac_10"/>
    <property type="match status" value="1"/>
</dbReference>
<protein>
    <recommendedName>
        <fullName evidence="3">DUF1559 domain-containing protein</fullName>
    </recommendedName>
</protein>
<dbReference type="EMBL" id="JABRWO010000008">
    <property type="protein sequence ID" value="MBA2115986.1"/>
    <property type="molecule type" value="Genomic_DNA"/>
</dbReference>
<feature type="transmembrane region" description="Helical" evidence="2">
    <location>
        <begin position="12"/>
        <end position="32"/>
    </location>
</feature>
<dbReference type="Pfam" id="PF07963">
    <property type="entry name" value="N_methyl"/>
    <property type="match status" value="1"/>
</dbReference>
<dbReference type="InterPro" id="IPR012902">
    <property type="entry name" value="N_methyl_site"/>
</dbReference>
<dbReference type="RefSeq" id="WP_207397402.1">
    <property type="nucleotide sequence ID" value="NZ_JABRWO010000008.1"/>
</dbReference>
<dbReference type="SUPFAM" id="SSF54523">
    <property type="entry name" value="Pili subunits"/>
    <property type="match status" value="1"/>
</dbReference>
<evidence type="ECO:0000256" key="1">
    <source>
        <dbReference type="SAM" id="MobiDB-lite"/>
    </source>
</evidence>
<feature type="domain" description="DUF1559" evidence="3">
    <location>
        <begin position="33"/>
        <end position="328"/>
    </location>
</feature>
<keyword evidence="2" id="KW-1133">Transmembrane helix</keyword>
<dbReference type="InterPro" id="IPR011453">
    <property type="entry name" value="DUF1559"/>
</dbReference>